<dbReference type="PANTHER" id="PTHR12537:SF12">
    <property type="entry name" value="MATERNAL PROTEIN PUMILIO"/>
    <property type="match status" value="1"/>
</dbReference>
<dbReference type="PANTHER" id="PTHR12537">
    <property type="entry name" value="RNA BINDING PROTEIN PUMILIO-RELATED"/>
    <property type="match status" value="1"/>
</dbReference>
<name>A0ABP0QKX4_9DINO</name>
<dbReference type="PROSITE" id="PS50303">
    <property type="entry name" value="PUM_HD"/>
    <property type="match status" value="1"/>
</dbReference>
<dbReference type="Pfam" id="PF00806">
    <property type="entry name" value="PUF"/>
    <property type="match status" value="4"/>
</dbReference>
<comment type="caution">
    <text evidence="4">The sequence shown here is derived from an EMBL/GenBank/DDBJ whole genome shotgun (WGS) entry which is preliminary data.</text>
</comment>
<feature type="repeat" description="Pumilio" evidence="2">
    <location>
        <begin position="27"/>
        <end position="62"/>
    </location>
</feature>
<evidence type="ECO:0000256" key="1">
    <source>
        <dbReference type="ARBA" id="ARBA00022737"/>
    </source>
</evidence>
<keyword evidence="5" id="KW-1185">Reference proteome</keyword>
<organism evidence="4 5">
    <name type="scientific">Durusdinium trenchii</name>
    <dbReference type="NCBI Taxonomy" id="1381693"/>
    <lineage>
        <taxon>Eukaryota</taxon>
        <taxon>Sar</taxon>
        <taxon>Alveolata</taxon>
        <taxon>Dinophyceae</taxon>
        <taxon>Suessiales</taxon>
        <taxon>Symbiodiniaceae</taxon>
        <taxon>Durusdinium</taxon>
    </lineage>
</organism>
<dbReference type="InterPro" id="IPR016024">
    <property type="entry name" value="ARM-type_fold"/>
</dbReference>
<reference evidence="4 5" key="1">
    <citation type="submission" date="2024-02" db="EMBL/GenBank/DDBJ databases">
        <authorList>
            <person name="Chen Y."/>
            <person name="Shah S."/>
            <person name="Dougan E. K."/>
            <person name="Thang M."/>
            <person name="Chan C."/>
        </authorList>
    </citation>
    <scope>NUCLEOTIDE SEQUENCE [LARGE SCALE GENOMIC DNA]</scope>
</reference>
<sequence length="180" mass="20278">MLLSVRFVIRRLLEHCDPDQLSGILDPVVKAATKLAKDSHANYVIQCILERGRFEDKRQILEVITGSVLDFATNKVSSNVVEKCFEISTVGSHANDFVEERSALMRAVLGKKSDPNAPIARLMKDKFGNYTVQRIIEHSRGDDWLELRTRIEDVEDDLKKSPTGKHIIAAFEKKIAAMEG</sequence>
<dbReference type="EMBL" id="CAXAMM010039656">
    <property type="protein sequence ID" value="CAK9088090.1"/>
    <property type="molecule type" value="Genomic_DNA"/>
</dbReference>
<protein>
    <submittedName>
        <fullName evidence="4">Pumilio homolog 5 (APUM-5) (AtPUM5)</fullName>
    </submittedName>
</protein>
<dbReference type="SUPFAM" id="SSF48371">
    <property type="entry name" value="ARM repeat"/>
    <property type="match status" value="1"/>
</dbReference>
<evidence type="ECO:0000259" key="3">
    <source>
        <dbReference type="PROSITE" id="PS50303"/>
    </source>
</evidence>
<evidence type="ECO:0000313" key="4">
    <source>
        <dbReference type="EMBL" id="CAK9088090.1"/>
    </source>
</evidence>
<dbReference type="InterPro" id="IPR001313">
    <property type="entry name" value="Pumilio_RNA-bd_rpt"/>
</dbReference>
<dbReference type="InterPro" id="IPR011989">
    <property type="entry name" value="ARM-like"/>
</dbReference>
<dbReference type="SMART" id="SM00025">
    <property type="entry name" value="Pumilio"/>
    <property type="match status" value="3"/>
</dbReference>
<proteinExistence type="predicted"/>
<dbReference type="InterPro" id="IPR033133">
    <property type="entry name" value="PUM-HD"/>
</dbReference>
<gene>
    <name evidence="4" type="ORF">SCF082_LOCUS41608</name>
</gene>
<keyword evidence="1" id="KW-0677">Repeat</keyword>
<dbReference type="Gene3D" id="1.25.10.10">
    <property type="entry name" value="Leucine-rich Repeat Variant"/>
    <property type="match status" value="1"/>
</dbReference>
<evidence type="ECO:0000313" key="5">
    <source>
        <dbReference type="Proteomes" id="UP001642464"/>
    </source>
</evidence>
<dbReference type="PROSITE" id="PS50302">
    <property type="entry name" value="PUM"/>
    <property type="match status" value="1"/>
</dbReference>
<dbReference type="Proteomes" id="UP001642464">
    <property type="component" value="Unassembled WGS sequence"/>
</dbReference>
<accession>A0ABP0QKX4</accession>
<evidence type="ECO:0000256" key="2">
    <source>
        <dbReference type="PROSITE-ProRule" id="PRU00317"/>
    </source>
</evidence>
<feature type="domain" description="PUM-HD" evidence="3">
    <location>
        <begin position="1"/>
        <end position="175"/>
    </location>
</feature>